<comment type="caution">
    <text evidence="17">The sequence shown here is derived from an EMBL/GenBank/DDBJ whole genome shotgun (WGS) entry which is preliminary data.</text>
</comment>
<dbReference type="CDD" id="cd02027">
    <property type="entry name" value="APSK"/>
    <property type="match status" value="1"/>
</dbReference>
<dbReference type="InterPro" id="IPR027417">
    <property type="entry name" value="P-loop_NTPase"/>
</dbReference>
<comment type="pathway">
    <text evidence="3 14 15">Sulfur metabolism; hydrogen sulfide biosynthesis; sulfite from sulfate: step 2/3.</text>
</comment>
<dbReference type="Gene3D" id="3.40.50.300">
    <property type="entry name" value="P-loop containing nucleotide triphosphate hydrolases"/>
    <property type="match status" value="1"/>
</dbReference>
<evidence type="ECO:0000256" key="14">
    <source>
        <dbReference type="HAMAP-Rule" id="MF_00065"/>
    </source>
</evidence>
<dbReference type="GO" id="GO:0004020">
    <property type="term" value="F:adenylylsulfate kinase activity"/>
    <property type="evidence" value="ECO:0007669"/>
    <property type="project" value="UniProtKB-UniRule"/>
</dbReference>
<feature type="binding site" evidence="14">
    <location>
        <begin position="41"/>
        <end position="48"/>
    </location>
    <ligand>
        <name>ATP</name>
        <dbReference type="ChEBI" id="CHEBI:30616"/>
    </ligand>
</feature>
<dbReference type="GO" id="GO:0070814">
    <property type="term" value="P:hydrogen sulfide biosynthetic process"/>
    <property type="evidence" value="ECO:0007669"/>
    <property type="project" value="UniProtKB-UniRule"/>
</dbReference>
<dbReference type="GO" id="GO:0005524">
    <property type="term" value="F:ATP binding"/>
    <property type="evidence" value="ECO:0007669"/>
    <property type="project" value="UniProtKB-UniRule"/>
</dbReference>
<dbReference type="AlphaFoldDB" id="A0A6L8MSH9"/>
<feature type="active site" description="Phosphoserine intermediate" evidence="14">
    <location>
        <position position="115"/>
    </location>
</feature>
<evidence type="ECO:0000256" key="10">
    <source>
        <dbReference type="ARBA" id="ARBA00022840"/>
    </source>
</evidence>
<evidence type="ECO:0000256" key="6">
    <source>
        <dbReference type="ARBA" id="ARBA00018163"/>
    </source>
</evidence>
<keyword evidence="8 14" id="KW-0547">Nucleotide-binding</keyword>
<feature type="domain" description="APS kinase" evidence="16">
    <location>
        <begin position="33"/>
        <end position="183"/>
    </location>
</feature>
<dbReference type="SUPFAM" id="SSF52540">
    <property type="entry name" value="P-loop containing nucleoside triphosphate hydrolases"/>
    <property type="match status" value="1"/>
</dbReference>
<dbReference type="EMBL" id="WWCP01000046">
    <property type="protein sequence ID" value="MYM85008.1"/>
    <property type="molecule type" value="Genomic_DNA"/>
</dbReference>
<name>A0A6L8MSH9_9BURK</name>
<evidence type="ECO:0000256" key="1">
    <source>
        <dbReference type="ARBA" id="ARBA00001823"/>
    </source>
</evidence>
<evidence type="ECO:0000256" key="9">
    <source>
        <dbReference type="ARBA" id="ARBA00022777"/>
    </source>
</evidence>
<gene>
    <name evidence="14 17" type="primary">cysC</name>
    <name evidence="17" type="ORF">GTP44_24055</name>
</gene>
<evidence type="ECO:0000256" key="3">
    <source>
        <dbReference type="ARBA" id="ARBA00004806"/>
    </source>
</evidence>
<organism evidence="17 18">
    <name type="scientific">Duganella lactea</name>
    <dbReference type="NCBI Taxonomy" id="2692173"/>
    <lineage>
        <taxon>Bacteria</taxon>
        <taxon>Pseudomonadati</taxon>
        <taxon>Pseudomonadota</taxon>
        <taxon>Betaproteobacteria</taxon>
        <taxon>Burkholderiales</taxon>
        <taxon>Oxalobacteraceae</taxon>
        <taxon>Telluria group</taxon>
        <taxon>Duganella</taxon>
    </lineage>
</organism>
<comment type="catalytic activity">
    <reaction evidence="1 14 15">
        <text>adenosine 5'-phosphosulfate + ATP = 3'-phosphoadenylyl sulfate + ADP + H(+)</text>
        <dbReference type="Rhea" id="RHEA:24152"/>
        <dbReference type="ChEBI" id="CHEBI:15378"/>
        <dbReference type="ChEBI" id="CHEBI:30616"/>
        <dbReference type="ChEBI" id="CHEBI:58243"/>
        <dbReference type="ChEBI" id="CHEBI:58339"/>
        <dbReference type="ChEBI" id="CHEBI:456216"/>
        <dbReference type="EC" id="2.7.1.25"/>
    </reaction>
</comment>
<dbReference type="InterPro" id="IPR059117">
    <property type="entry name" value="APS_kinase_dom"/>
</dbReference>
<evidence type="ECO:0000256" key="12">
    <source>
        <dbReference type="ARBA" id="ARBA00031393"/>
    </source>
</evidence>
<keyword evidence="9 14" id="KW-0418">Kinase</keyword>
<evidence type="ECO:0000256" key="2">
    <source>
        <dbReference type="ARBA" id="ARBA00002632"/>
    </source>
</evidence>
<accession>A0A6L8MSH9</accession>
<dbReference type="Pfam" id="PF01583">
    <property type="entry name" value="APS_kinase"/>
    <property type="match status" value="1"/>
</dbReference>
<comment type="similarity">
    <text evidence="4 14 15">Belongs to the APS kinase family.</text>
</comment>
<dbReference type="Proteomes" id="UP000474565">
    <property type="component" value="Unassembled WGS sequence"/>
</dbReference>
<evidence type="ECO:0000313" key="18">
    <source>
        <dbReference type="Proteomes" id="UP000474565"/>
    </source>
</evidence>
<evidence type="ECO:0000313" key="17">
    <source>
        <dbReference type="EMBL" id="MYM85008.1"/>
    </source>
</evidence>
<dbReference type="EC" id="2.7.1.25" evidence="5 14"/>
<evidence type="ECO:0000256" key="8">
    <source>
        <dbReference type="ARBA" id="ARBA00022741"/>
    </source>
</evidence>
<evidence type="ECO:0000256" key="15">
    <source>
        <dbReference type="RuleBase" id="RU004347"/>
    </source>
</evidence>
<keyword evidence="7 14" id="KW-0808">Transferase</keyword>
<protein>
    <recommendedName>
        <fullName evidence="6 14">Adenylyl-sulfate kinase</fullName>
        <ecNumber evidence="5 14">2.7.1.25</ecNumber>
    </recommendedName>
    <alternativeName>
        <fullName evidence="12 14">APS kinase</fullName>
    </alternativeName>
    <alternativeName>
        <fullName evidence="13 14">ATP adenosine-5'-phosphosulfate 3'-phosphotransferase</fullName>
    </alternativeName>
    <alternativeName>
        <fullName evidence="11 14">Adenosine-5'-phosphosulfate kinase</fullName>
    </alternativeName>
</protein>
<evidence type="ECO:0000256" key="11">
    <source>
        <dbReference type="ARBA" id="ARBA00029724"/>
    </source>
</evidence>
<dbReference type="HAMAP" id="MF_00065">
    <property type="entry name" value="Adenylyl_sulf_kinase"/>
    <property type="match status" value="1"/>
</dbReference>
<dbReference type="InterPro" id="IPR002891">
    <property type="entry name" value="APS"/>
</dbReference>
<evidence type="ECO:0000259" key="16">
    <source>
        <dbReference type="Pfam" id="PF01583"/>
    </source>
</evidence>
<evidence type="ECO:0000256" key="7">
    <source>
        <dbReference type="ARBA" id="ARBA00022679"/>
    </source>
</evidence>
<dbReference type="UniPathway" id="UPA00140">
    <property type="reaction ID" value="UER00205"/>
</dbReference>
<keyword evidence="14" id="KW-0597">Phosphoprotein</keyword>
<dbReference type="PANTHER" id="PTHR11055:SF63">
    <property type="entry name" value="ADENYLYL-SULFATE KINASE 1, CHLOROPLASTIC"/>
    <property type="match status" value="1"/>
</dbReference>
<dbReference type="GO" id="GO:0000103">
    <property type="term" value="P:sulfate assimilation"/>
    <property type="evidence" value="ECO:0007669"/>
    <property type="project" value="UniProtKB-UniRule"/>
</dbReference>
<comment type="function">
    <text evidence="2 14 15">Catalyzes the synthesis of activated sulfate.</text>
</comment>
<proteinExistence type="inferred from homology"/>
<dbReference type="RefSeq" id="WP_161021409.1">
    <property type="nucleotide sequence ID" value="NZ_WWCP01000046.1"/>
</dbReference>
<evidence type="ECO:0000256" key="13">
    <source>
        <dbReference type="ARBA" id="ARBA00031464"/>
    </source>
</evidence>
<dbReference type="NCBIfam" id="TIGR00455">
    <property type="entry name" value="apsK"/>
    <property type="match status" value="1"/>
</dbReference>
<evidence type="ECO:0000256" key="4">
    <source>
        <dbReference type="ARBA" id="ARBA00007008"/>
    </source>
</evidence>
<dbReference type="NCBIfam" id="NF003013">
    <property type="entry name" value="PRK03846.1"/>
    <property type="match status" value="1"/>
</dbReference>
<keyword evidence="10 14" id="KW-0067">ATP-binding</keyword>
<evidence type="ECO:0000256" key="5">
    <source>
        <dbReference type="ARBA" id="ARBA00012121"/>
    </source>
</evidence>
<sequence>MGNLESLPAAAPQVFWHAGAVSAGERQLQLGQQPATIWLTGLSGAGKSTLAYALERRLCAAGRLAYVLDGDNLRHHLNSDLGFSAAERRENIRRSAEVARLFNDAGLIVIGAFISPLQADRALARDIIGEQRFIETYVSTAPNVCEERDPKGLYRRARAGLIPEFTGVSAPYEVPAAPALALDTAQLSIDEACTRLLQHMAPRLR</sequence>
<reference evidence="17 18" key="1">
    <citation type="submission" date="2019-12" db="EMBL/GenBank/DDBJ databases">
        <title>Novel species isolated from a subtropical stream in China.</title>
        <authorList>
            <person name="Lu H."/>
        </authorList>
    </citation>
    <scope>NUCLEOTIDE SEQUENCE [LARGE SCALE GENOMIC DNA]</scope>
    <source>
        <strain evidence="17 18">FT50W</strain>
    </source>
</reference>
<dbReference type="PANTHER" id="PTHR11055">
    <property type="entry name" value="BIFUNCTIONAL 3'-PHOSPHOADENOSINE 5'-PHOSPHOSULFATE SYNTHASE"/>
    <property type="match status" value="1"/>
</dbReference>